<dbReference type="EMBL" id="JAEMHL010000016">
    <property type="protein sequence ID" value="MBJ6752496.1"/>
    <property type="molecule type" value="Genomic_DNA"/>
</dbReference>
<keyword evidence="4" id="KW-1185">Reference proteome</keyword>
<keyword evidence="1" id="KW-0597">Phosphoprotein</keyword>
<reference evidence="3 4" key="1">
    <citation type="submission" date="2020-12" db="EMBL/GenBank/DDBJ databases">
        <title>Geomonas sp. Red421, isolated from paddy soil.</title>
        <authorList>
            <person name="Xu Z."/>
            <person name="Zhang Z."/>
            <person name="Masuda Y."/>
            <person name="Itoh H."/>
            <person name="Senoo K."/>
        </authorList>
    </citation>
    <scope>NUCLEOTIDE SEQUENCE [LARGE SCALE GENOMIC DNA]</scope>
    <source>
        <strain evidence="3 4">Red421</strain>
    </source>
</reference>
<dbReference type="InterPro" id="IPR001789">
    <property type="entry name" value="Sig_transdc_resp-reg_receiver"/>
</dbReference>
<evidence type="ECO:0000313" key="4">
    <source>
        <dbReference type="Proteomes" id="UP000614714"/>
    </source>
</evidence>
<dbReference type="Gene3D" id="3.40.50.2300">
    <property type="match status" value="1"/>
</dbReference>
<dbReference type="RefSeq" id="WP_199390903.1">
    <property type="nucleotide sequence ID" value="NZ_JAEMHL010000016.1"/>
</dbReference>
<sequence>MRNDDRLTLLLIENDDISREILHYHIKYKFPAIEVNVSSTSVEALQLLEENDHDIVVCDALLAGDERIRFAWRMGNESEPIVIFITADTDIKLESFPSLIKDVCVHHVAYKPVDLRNLIKNLKAAIERAKVRKTST</sequence>
<dbReference type="PROSITE" id="PS50110">
    <property type="entry name" value="RESPONSE_REGULATORY"/>
    <property type="match status" value="1"/>
</dbReference>
<gene>
    <name evidence="3" type="ORF">JFN91_19955</name>
</gene>
<feature type="domain" description="Response regulatory" evidence="2">
    <location>
        <begin position="8"/>
        <end position="126"/>
    </location>
</feature>
<evidence type="ECO:0000259" key="2">
    <source>
        <dbReference type="PROSITE" id="PS50110"/>
    </source>
</evidence>
<dbReference type="Proteomes" id="UP000614714">
    <property type="component" value="Unassembled WGS sequence"/>
</dbReference>
<organism evidence="3 4">
    <name type="scientific">Geomonas anaerohicana</name>
    <dbReference type="NCBI Taxonomy" id="2798583"/>
    <lineage>
        <taxon>Bacteria</taxon>
        <taxon>Pseudomonadati</taxon>
        <taxon>Thermodesulfobacteriota</taxon>
        <taxon>Desulfuromonadia</taxon>
        <taxon>Geobacterales</taxon>
        <taxon>Geobacteraceae</taxon>
        <taxon>Geomonas</taxon>
    </lineage>
</organism>
<dbReference type="InterPro" id="IPR011006">
    <property type="entry name" value="CheY-like_superfamily"/>
</dbReference>
<accession>A0ABS0YJQ9</accession>
<name>A0ABS0YJQ9_9BACT</name>
<comment type="caution">
    <text evidence="3">The sequence shown here is derived from an EMBL/GenBank/DDBJ whole genome shotgun (WGS) entry which is preliminary data.</text>
</comment>
<feature type="modified residue" description="4-aspartylphosphate" evidence="1">
    <location>
        <position position="59"/>
    </location>
</feature>
<protein>
    <recommendedName>
        <fullName evidence="2">Response regulatory domain-containing protein</fullName>
    </recommendedName>
</protein>
<proteinExistence type="predicted"/>
<dbReference type="SUPFAM" id="SSF52172">
    <property type="entry name" value="CheY-like"/>
    <property type="match status" value="1"/>
</dbReference>
<dbReference type="Pfam" id="PF00072">
    <property type="entry name" value="Response_reg"/>
    <property type="match status" value="1"/>
</dbReference>
<evidence type="ECO:0000256" key="1">
    <source>
        <dbReference type="PROSITE-ProRule" id="PRU00169"/>
    </source>
</evidence>
<evidence type="ECO:0000313" key="3">
    <source>
        <dbReference type="EMBL" id="MBJ6752496.1"/>
    </source>
</evidence>